<evidence type="ECO:0000313" key="4">
    <source>
        <dbReference type="Proteomes" id="UP001642484"/>
    </source>
</evidence>
<evidence type="ECO:0000259" key="2">
    <source>
        <dbReference type="PROSITE" id="PS50053"/>
    </source>
</evidence>
<feature type="domain" description="Ubiquitin-like" evidence="2">
    <location>
        <begin position="2"/>
        <end position="80"/>
    </location>
</feature>
<organism evidence="3 4">
    <name type="scientific">Durusdinium trenchii</name>
    <dbReference type="NCBI Taxonomy" id="1381693"/>
    <lineage>
        <taxon>Eukaryota</taxon>
        <taxon>Sar</taxon>
        <taxon>Alveolata</taxon>
        <taxon>Dinophyceae</taxon>
        <taxon>Suessiales</taxon>
        <taxon>Symbiodiniaceae</taxon>
        <taxon>Durusdinium</taxon>
    </lineage>
</organism>
<dbReference type="InterPro" id="IPR029071">
    <property type="entry name" value="Ubiquitin-like_domsf"/>
</dbReference>
<keyword evidence="4" id="KW-1185">Reference proteome</keyword>
<dbReference type="EMBL" id="CAXAMN010022299">
    <property type="protein sequence ID" value="CAK9068149.1"/>
    <property type="molecule type" value="Genomic_DNA"/>
</dbReference>
<feature type="compositionally biased region" description="Low complexity" evidence="1">
    <location>
        <begin position="102"/>
        <end position="126"/>
    </location>
</feature>
<dbReference type="PROSITE" id="PS50053">
    <property type="entry name" value="UBIQUITIN_2"/>
    <property type="match status" value="1"/>
</dbReference>
<gene>
    <name evidence="3" type="ORF">CCMP2556_LOCUS33468</name>
</gene>
<dbReference type="Gene3D" id="3.10.20.90">
    <property type="entry name" value="Phosphatidylinositol 3-kinase Catalytic Subunit, Chain A, domain 1"/>
    <property type="match status" value="1"/>
</dbReference>
<comment type="caution">
    <text evidence="3">The sequence shown here is derived from an EMBL/GenBank/DDBJ whole genome shotgun (WGS) entry which is preliminary data.</text>
</comment>
<feature type="region of interest" description="Disordered" evidence="1">
    <location>
        <begin position="98"/>
        <end position="131"/>
    </location>
</feature>
<evidence type="ECO:0000313" key="3">
    <source>
        <dbReference type="EMBL" id="CAK9068149.1"/>
    </source>
</evidence>
<proteinExistence type="predicted"/>
<name>A0ABP0NZB5_9DINO</name>
<reference evidence="3 4" key="1">
    <citation type="submission" date="2024-02" db="EMBL/GenBank/DDBJ databases">
        <authorList>
            <person name="Chen Y."/>
            <person name="Shah S."/>
            <person name="Dougan E. K."/>
            <person name="Thang M."/>
            <person name="Chan C."/>
        </authorList>
    </citation>
    <scope>NUCLEOTIDE SEQUENCE [LARGE SCALE GENOMIC DNA]</scope>
</reference>
<dbReference type="Proteomes" id="UP001642484">
    <property type="component" value="Unassembled WGS sequence"/>
</dbReference>
<evidence type="ECO:0000256" key="1">
    <source>
        <dbReference type="SAM" id="MobiDB-lite"/>
    </source>
</evidence>
<accession>A0ABP0NZB5</accession>
<dbReference type="InterPro" id="IPR000626">
    <property type="entry name" value="Ubiquitin-like_dom"/>
</dbReference>
<dbReference type="InterPro" id="IPR024682">
    <property type="entry name" value="Npl4_Ub-like_dom"/>
</dbReference>
<dbReference type="SUPFAM" id="SSF54236">
    <property type="entry name" value="Ubiquitin-like"/>
    <property type="match status" value="1"/>
</dbReference>
<dbReference type="Pfam" id="PF11543">
    <property type="entry name" value="UN_NPL4"/>
    <property type="match status" value="1"/>
</dbReference>
<protein>
    <recommendedName>
        <fullName evidence="2">Ubiquitin-like domain-containing protein</fullName>
    </recommendedName>
</protein>
<sequence length="228" mass="24013">MSNLTVRLSSPAGRSRIVLPSTATLADLQAEVKARCGVEPNQQQLSLDRAGAQLITGEASKLLTQLGIANGTEVHLSNREASIAGQVLTKVPVSVEPEEPVAKASAPSGPASSSSAAASSSPPKAVADGKKADPKFETFDAFLRKRQYDVGALPGNQKYVTGQIKRGGMMKIPPSVSIKQQPCADTARIAWVGEDVDPPPSCWSSKLHDPLGSFYNGWPGQLERIGRS</sequence>